<evidence type="ECO:0000313" key="4">
    <source>
        <dbReference type="Proteomes" id="UP000054558"/>
    </source>
</evidence>
<dbReference type="InterPro" id="IPR036397">
    <property type="entry name" value="RNaseH_sf"/>
</dbReference>
<gene>
    <name evidence="3" type="ORF">KFL_003890120</name>
</gene>
<name>A0A1Y1IFQ6_KLENI</name>
<dbReference type="GO" id="GO:0006281">
    <property type="term" value="P:DNA repair"/>
    <property type="evidence" value="ECO:0007669"/>
    <property type="project" value="InterPro"/>
</dbReference>
<protein>
    <submittedName>
        <fullName evidence="3">Putative Holliday junction resolvase</fullName>
    </submittedName>
</protein>
<dbReference type="Pfam" id="PF04848">
    <property type="entry name" value="Pox_A22"/>
    <property type="match status" value="1"/>
</dbReference>
<keyword evidence="1" id="KW-0378">Hydrolase</keyword>
<dbReference type="GO" id="GO:0006310">
    <property type="term" value="P:DNA recombination"/>
    <property type="evidence" value="ECO:0007669"/>
    <property type="project" value="InterPro"/>
</dbReference>
<sequence>MRILSIDVGYRNLAICLLEDGQVVEWEVIDAIKEDGGSTPLPKRGNDPNIIGLVTKSLWARQEKLLSADIVVIEKQPSRARVMRVLEGAIVAFFHTCRLAVPTCKVAKIDSFSARDKFEEYEHRLELKGKTKYAARKKASVELCTEYLKASGQESELFQKAKKRDDLADALMQGVISAQGIASSRASWGSVKRRTKSAKLKTTAPPRSARGTGKPRTKTAKLRATVPPRASWGSRKPRTKIARRKTTAPTPIQPTTKLVEAVASAVVSAIVSAPKNKRKSSVPKRRTYASSLPAPTQARAKARDLLAHLARAAPRGSVGRASIKSRLASAIRKRSAKIARGPRTQQGERRTLNDRESKFAKRLIDVYAKHDAIVDVQTVEKEASLIRRHYPGLLPTPFLRNMWRDAVVRGAMRQPGRSDKTAYDKWMSLGAKTYPTKDKVEVFTYDPRLDRDHPDYDPKIKPKFERTLVNESVRRFRKQLTGHEDVLPLKRTGR</sequence>
<accession>A0A1Y1IFQ6</accession>
<dbReference type="InterPro" id="IPR012337">
    <property type="entry name" value="RNaseH-like_sf"/>
</dbReference>
<reference evidence="3 4" key="1">
    <citation type="journal article" date="2014" name="Nat. Commun.">
        <title>Klebsormidium flaccidum genome reveals primary factors for plant terrestrial adaptation.</title>
        <authorList>
            <person name="Hori K."/>
            <person name="Maruyama F."/>
            <person name="Fujisawa T."/>
            <person name="Togashi T."/>
            <person name="Yamamoto N."/>
            <person name="Seo M."/>
            <person name="Sato S."/>
            <person name="Yamada T."/>
            <person name="Mori H."/>
            <person name="Tajima N."/>
            <person name="Moriyama T."/>
            <person name="Ikeuchi M."/>
            <person name="Watanabe M."/>
            <person name="Wada H."/>
            <person name="Kobayashi K."/>
            <person name="Saito M."/>
            <person name="Masuda T."/>
            <person name="Sasaki-Sekimoto Y."/>
            <person name="Mashiguchi K."/>
            <person name="Awai K."/>
            <person name="Shimojima M."/>
            <person name="Masuda S."/>
            <person name="Iwai M."/>
            <person name="Nobusawa T."/>
            <person name="Narise T."/>
            <person name="Kondo S."/>
            <person name="Saito H."/>
            <person name="Sato R."/>
            <person name="Murakawa M."/>
            <person name="Ihara Y."/>
            <person name="Oshima-Yamada Y."/>
            <person name="Ohtaka K."/>
            <person name="Satoh M."/>
            <person name="Sonobe K."/>
            <person name="Ishii M."/>
            <person name="Ohtani R."/>
            <person name="Kanamori-Sato M."/>
            <person name="Honoki R."/>
            <person name="Miyazaki D."/>
            <person name="Mochizuki H."/>
            <person name="Umetsu J."/>
            <person name="Higashi K."/>
            <person name="Shibata D."/>
            <person name="Kamiya Y."/>
            <person name="Sato N."/>
            <person name="Nakamura Y."/>
            <person name="Tabata S."/>
            <person name="Ida S."/>
            <person name="Kurokawa K."/>
            <person name="Ohta H."/>
        </authorList>
    </citation>
    <scope>NUCLEOTIDE SEQUENCE [LARGE SCALE GENOMIC DNA]</scope>
    <source>
        <strain evidence="3 4">NIES-2285</strain>
    </source>
</reference>
<evidence type="ECO:0000256" key="2">
    <source>
        <dbReference type="SAM" id="MobiDB-lite"/>
    </source>
</evidence>
<dbReference type="EMBL" id="DF237338">
    <property type="protein sequence ID" value="GAQ87941.1"/>
    <property type="molecule type" value="Genomic_DNA"/>
</dbReference>
<feature type="region of interest" description="Disordered" evidence="2">
    <location>
        <begin position="333"/>
        <end position="352"/>
    </location>
</feature>
<dbReference type="GO" id="GO:0016788">
    <property type="term" value="F:hydrolase activity, acting on ester bonds"/>
    <property type="evidence" value="ECO:0007669"/>
    <property type="project" value="InterPro"/>
</dbReference>
<dbReference type="Proteomes" id="UP000054558">
    <property type="component" value="Unassembled WGS sequence"/>
</dbReference>
<dbReference type="GO" id="GO:0000287">
    <property type="term" value="F:magnesium ion binding"/>
    <property type="evidence" value="ECO:0007669"/>
    <property type="project" value="InterPro"/>
</dbReference>
<dbReference type="AlphaFoldDB" id="A0A1Y1IFQ6"/>
<feature type="region of interest" description="Disordered" evidence="2">
    <location>
        <begin position="187"/>
        <end position="247"/>
    </location>
</feature>
<evidence type="ECO:0000313" key="3">
    <source>
        <dbReference type="EMBL" id="GAQ87941.1"/>
    </source>
</evidence>
<dbReference type="SUPFAM" id="SSF53098">
    <property type="entry name" value="Ribonuclease H-like"/>
    <property type="match status" value="1"/>
</dbReference>
<keyword evidence="4" id="KW-1185">Reference proteome</keyword>
<dbReference type="InterPro" id="IPR006932">
    <property type="entry name" value="HJ-resolvase_A22"/>
</dbReference>
<organism evidence="3 4">
    <name type="scientific">Klebsormidium nitens</name>
    <name type="common">Green alga</name>
    <name type="synonym">Ulothrix nitens</name>
    <dbReference type="NCBI Taxonomy" id="105231"/>
    <lineage>
        <taxon>Eukaryota</taxon>
        <taxon>Viridiplantae</taxon>
        <taxon>Streptophyta</taxon>
        <taxon>Klebsormidiophyceae</taxon>
        <taxon>Klebsormidiales</taxon>
        <taxon>Klebsormidiaceae</taxon>
        <taxon>Klebsormidium</taxon>
    </lineage>
</organism>
<feature type="compositionally biased region" description="Basic residues" evidence="2">
    <location>
        <begin position="275"/>
        <end position="287"/>
    </location>
</feature>
<dbReference type="GO" id="GO:0000400">
    <property type="term" value="F:four-way junction DNA binding"/>
    <property type="evidence" value="ECO:0007669"/>
    <property type="project" value="InterPro"/>
</dbReference>
<dbReference type="Gene3D" id="3.30.420.10">
    <property type="entry name" value="Ribonuclease H-like superfamily/Ribonuclease H"/>
    <property type="match status" value="1"/>
</dbReference>
<proteinExistence type="predicted"/>
<evidence type="ECO:0000256" key="1">
    <source>
        <dbReference type="ARBA" id="ARBA00022801"/>
    </source>
</evidence>
<feature type="region of interest" description="Disordered" evidence="2">
    <location>
        <begin position="273"/>
        <end position="296"/>
    </location>
</feature>
<feature type="compositionally biased region" description="Basic residues" evidence="2">
    <location>
        <begin position="235"/>
        <end position="246"/>
    </location>
</feature>
<dbReference type="OrthoDB" id="5552842at2759"/>